<keyword evidence="3" id="KW-1185">Reference proteome</keyword>
<proteinExistence type="predicted"/>
<comment type="caution">
    <text evidence="2">The sequence shown here is derived from an EMBL/GenBank/DDBJ whole genome shotgun (WGS) entry which is preliminary data.</text>
</comment>
<dbReference type="EMBL" id="JAGINP010000022">
    <property type="protein sequence ID" value="MBP2295553.1"/>
    <property type="molecule type" value="Genomic_DNA"/>
</dbReference>
<sequence length="130" mass="13619">MRTKAELLKPPEPEAPPPGIRITSGRTKDEIGRVHHADGAWTAFARDADGRYRTVGAHPDFAAALSAIPDAPAPEEREAPKATAPKPRRQTAATMAKPDAGRTTAPAQAAKAQSAKAQSGKPRAVRSKAA</sequence>
<evidence type="ECO:0000313" key="3">
    <source>
        <dbReference type="Proteomes" id="UP000781958"/>
    </source>
</evidence>
<dbReference type="RefSeq" id="WP_209770079.1">
    <property type="nucleotide sequence ID" value="NZ_JAGINP010000022.1"/>
</dbReference>
<dbReference type="Proteomes" id="UP000781958">
    <property type="component" value="Unassembled WGS sequence"/>
</dbReference>
<feature type="region of interest" description="Disordered" evidence="1">
    <location>
        <begin position="68"/>
        <end position="130"/>
    </location>
</feature>
<evidence type="ECO:0000256" key="1">
    <source>
        <dbReference type="SAM" id="MobiDB-lite"/>
    </source>
</evidence>
<evidence type="ECO:0008006" key="4">
    <source>
        <dbReference type="Google" id="ProtNLM"/>
    </source>
</evidence>
<accession>A0ABS4STX1</accession>
<evidence type="ECO:0000313" key="2">
    <source>
        <dbReference type="EMBL" id="MBP2295553.1"/>
    </source>
</evidence>
<organism evidence="2 3">
    <name type="scientific">Azospirillum rugosum</name>
    <dbReference type="NCBI Taxonomy" id="416170"/>
    <lineage>
        <taxon>Bacteria</taxon>
        <taxon>Pseudomonadati</taxon>
        <taxon>Pseudomonadota</taxon>
        <taxon>Alphaproteobacteria</taxon>
        <taxon>Rhodospirillales</taxon>
        <taxon>Azospirillaceae</taxon>
        <taxon>Azospirillum</taxon>
    </lineage>
</organism>
<name>A0ABS4STX1_9PROT</name>
<gene>
    <name evidence="2" type="ORF">J2851_005363</name>
</gene>
<reference evidence="2 3" key="1">
    <citation type="submission" date="2021-03" db="EMBL/GenBank/DDBJ databases">
        <title>Genomic Encyclopedia of Type Strains, Phase III (KMG-III): the genomes of soil and plant-associated and newly described type strains.</title>
        <authorList>
            <person name="Whitman W."/>
        </authorList>
    </citation>
    <scope>NUCLEOTIDE SEQUENCE [LARGE SCALE GENOMIC DNA]</scope>
    <source>
        <strain evidence="2 3">IMMIB AFH-6</strain>
    </source>
</reference>
<protein>
    <recommendedName>
        <fullName evidence="4">DUF2188 domain-containing protein</fullName>
    </recommendedName>
</protein>
<feature type="region of interest" description="Disordered" evidence="1">
    <location>
        <begin position="1"/>
        <end position="26"/>
    </location>
</feature>
<feature type="compositionally biased region" description="Low complexity" evidence="1">
    <location>
        <begin position="101"/>
        <end position="122"/>
    </location>
</feature>
<feature type="compositionally biased region" description="Basic and acidic residues" evidence="1">
    <location>
        <begin position="1"/>
        <end position="12"/>
    </location>
</feature>